<evidence type="ECO:0000256" key="1">
    <source>
        <dbReference type="SAM" id="MobiDB-lite"/>
    </source>
</evidence>
<evidence type="ECO:0000313" key="3">
    <source>
        <dbReference type="Proteomes" id="UP000198398"/>
    </source>
</evidence>
<dbReference type="RefSeq" id="WP_089066490.1">
    <property type="nucleotide sequence ID" value="NZ_CP022317.1"/>
</dbReference>
<protein>
    <submittedName>
        <fullName evidence="2">Uncharacterized protein</fullName>
    </submittedName>
</protein>
<accession>A0A220UGF0</accession>
<keyword evidence="2" id="KW-0614">Plasmid</keyword>
<keyword evidence="3" id="KW-1185">Reference proteome</keyword>
<proteinExistence type="predicted"/>
<geneLocation type="plasmid" evidence="3">
    <name>unnamed1 sequence</name>
</geneLocation>
<dbReference type="KEGG" id="brv:CFK39_15540"/>
<gene>
    <name evidence="2" type="ORF">CFK39_15540</name>
</gene>
<reference evidence="2 3" key="1">
    <citation type="submission" date="2017-07" db="EMBL/GenBank/DDBJ databases">
        <title>Brachybacterium sp. VR2415.</title>
        <authorList>
            <person name="Tak E.J."/>
            <person name="Bae J.-W."/>
        </authorList>
    </citation>
    <scope>NUCLEOTIDE SEQUENCE [LARGE SCALE GENOMIC DNA]</scope>
    <source>
        <strain evidence="2 3">VR2415</strain>
        <plasmid evidence="3">unnamed1 sequence</plasmid>
    </source>
</reference>
<dbReference type="AlphaFoldDB" id="A0A220UGF0"/>
<name>A0A220UGF0_9MICO</name>
<evidence type="ECO:0000313" key="2">
    <source>
        <dbReference type="EMBL" id="ASK67258.1"/>
    </source>
</evidence>
<feature type="region of interest" description="Disordered" evidence="1">
    <location>
        <begin position="18"/>
        <end position="38"/>
    </location>
</feature>
<dbReference type="EMBL" id="CP022317">
    <property type="protein sequence ID" value="ASK67258.1"/>
    <property type="molecule type" value="Genomic_DNA"/>
</dbReference>
<dbReference type="Proteomes" id="UP000198398">
    <property type="component" value="Plasmid unnamed1"/>
</dbReference>
<sequence length="70" mass="7316">MDEHEDDERLAALAQRADRGEIPVPPGARIQSASDEGPAGAAELLEMTGASTLDEAFKVLRAAAVRDGAK</sequence>
<organism evidence="2 3">
    <name type="scientific">Brachybacterium avium</name>
    <dbReference type="NCBI Taxonomy" id="2017485"/>
    <lineage>
        <taxon>Bacteria</taxon>
        <taxon>Bacillati</taxon>
        <taxon>Actinomycetota</taxon>
        <taxon>Actinomycetes</taxon>
        <taxon>Micrococcales</taxon>
        <taxon>Dermabacteraceae</taxon>
        <taxon>Brachybacterium</taxon>
    </lineage>
</organism>